<gene>
    <name evidence="3" type="ORF">LAWI1_G002952</name>
</gene>
<comment type="caution">
    <text evidence="3">The sequence shown here is derived from an EMBL/GenBank/DDBJ whole genome shotgun (WGS) entry which is preliminary data.</text>
</comment>
<keyword evidence="4" id="KW-1185">Reference proteome</keyword>
<evidence type="ECO:0000313" key="3">
    <source>
        <dbReference type="EMBL" id="TVY90574.1"/>
    </source>
</evidence>
<dbReference type="PANTHER" id="PTHR47843">
    <property type="entry name" value="BTB DOMAIN-CONTAINING PROTEIN-RELATED"/>
    <property type="match status" value="1"/>
</dbReference>
<reference evidence="3 4" key="1">
    <citation type="submission" date="2018-05" db="EMBL/GenBank/DDBJ databases">
        <title>Genome sequencing and assembly of the regulated plant pathogen Lachnellula willkommii and related sister species for the development of diagnostic species identification markers.</title>
        <authorList>
            <person name="Giroux E."/>
            <person name="Bilodeau G."/>
        </authorList>
    </citation>
    <scope>NUCLEOTIDE SEQUENCE [LARGE SCALE GENOMIC DNA]</scope>
    <source>
        <strain evidence="3 4">CBS 172.35</strain>
    </source>
</reference>
<feature type="compositionally biased region" description="Low complexity" evidence="1">
    <location>
        <begin position="91"/>
        <end position="105"/>
    </location>
</feature>
<dbReference type="SUPFAM" id="SSF54695">
    <property type="entry name" value="POZ domain"/>
    <property type="match status" value="1"/>
</dbReference>
<dbReference type="PANTHER" id="PTHR47843:SF5">
    <property type="entry name" value="BTB_POZ DOMAIN PROTEIN"/>
    <property type="match status" value="1"/>
</dbReference>
<sequence>MATPSTPDQSVNALMYSSGKYSDMTIICKGKTFKVHQCIVCLQSKPLAAAMDGKFKEGTSKEIDLEDDQPDIVEKMLLYMYTSDYSDGIQPTTADSTETTTTPAKDSSRKKGNKAIRFVPSSTPDPPPGPTQFSADALLTNARVFVIADKYDIQGLKQLATKKYETAVPNAWNCAEFVGSLKLLYEETLESDRVLKDVAVKTAGKHVNDLVDRGEFAALCKVNGELGFDILKASLTAKTLPAKNCGPSTPSCPTCQRNFFVKTVGFEGDGFYCKACDDAFY</sequence>
<organism evidence="3 4">
    <name type="scientific">Lachnellula willkommii</name>
    <dbReference type="NCBI Taxonomy" id="215461"/>
    <lineage>
        <taxon>Eukaryota</taxon>
        <taxon>Fungi</taxon>
        <taxon>Dikarya</taxon>
        <taxon>Ascomycota</taxon>
        <taxon>Pezizomycotina</taxon>
        <taxon>Leotiomycetes</taxon>
        <taxon>Helotiales</taxon>
        <taxon>Lachnaceae</taxon>
        <taxon>Lachnellula</taxon>
    </lineage>
</organism>
<name>A0A559MC61_9HELO</name>
<dbReference type="InterPro" id="IPR011333">
    <property type="entry name" value="SKP1/BTB/POZ_sf"/>
</dbReference>
<dbReference type="Pfam" id="PF00651">
    <property type="entry name" value="BTB"/>
    <property type="match status" value="1"/>
</dbReference>
<feature type="region of interest" description="Disordered" evidence="1">
    <location>
        <begin position="89"/>
        <end position="131"/>
    </location>
</feature>
<dbReference type="EMBL" id="QGML01000816">
    <property type="protein sequence ID" value="TVY90574.1"/>
    <property type="molecule type" value="Genomic_DNA"/>
</dbReference>
<protein>
    <recommendedName>
        <fullName evidence="2">BTB domain-containing protein</fullName>
    </recommendedName>
</protein>
<dbReference type="PROSITE" id="PS50097">
    <property type="entry name" value="BTB"/>
    <property type="match status" value="1"/>
</dbReference>
<evidence type="ECO:0000313" key="4">
    <source>
        <dbReference type="Proteomes" id="UP000315522"/>
    </source>
</evidence>
<evidence type="ECO:0000259" key="2">
    <source>
        <dbReference type="PROSITE" id="PS50097"/>
    </source>
</evidence>
<dbReference type="SMART" id="SM00225">
    <property type="entry name" value="BTB"/>
    <property type="match status" value="1"/>
</dbReference>
<dbReference type="InterPro" id="IPR000210">
    <property type="entry name" value="BTB/POZ_dom"/>
</dbReference>
<dbReference type="CDD" id="cd18186">
    <property type="entry name" value="BTB_POZ_ZBTB_KLHL-like"/>
    <property type="match status" value="1"/>
</dbReference>
<evidence type="ECO:0000256" key="1">
    <source>
        <dbReference type="SAM" id="MobiDB-lite"/>
    </source>
</evidence>
<dbReference type="Gene3D" id="3.30.710.10">
    <property type="entry name" value="Potassium Channel Kv1.1, Chain A"/>
    <property type="match status" value="1"/>
</dbReference>
<proteinExistence type="predicted"/>
<accession>A0A559MC61</accession>
<dbReference type="Proteomes" id="UP000315522">
    <property type="component" value="Unassembled WGS sequence"/>
</dbReference>
<dbReference type="AlphaFoldDB" id="A0A559MC61"/>
<feature type="domain" description="BTB" evidence="2">
    <location>
        <begin position="22"/>
        <end position="84"/>
    </location>
</feature>